<evidence type="ECO:0000313" key="3">
    <source>
        <dbReference type="Proteomes" id="UP000298355"/>
    </source>
</evidence>
<gene>
    <name evidence="2" type="ORF">E3O65_12555</name>
</gene>
<dbReference type="Proteomes" id="UP000298355">
    <property type="component" value="Unassembled WGS sequence"/>
</dbReference>
<feature type="compositionally biased region" description="Polar residues" evidence="1">
    <location>
        <begin position="61"/>
        <end position="76"/>
    </location>
</feature>
<comment type="caution">
    <text evidence="2">The sequence shown here is derived from an EMBL/GenBank/DDBJ whole genome shotgun (WGS) entry which is preliminary data.</text>
</comment>
<evidence type="ECO:0000313" key="2">
    <source>
        <dbReference type="EMBL" id="TFC97590.1"/>
    </source>
</evidence>
<organism evidence="2 3">
    <name type="scientific">Cryobacterium breve</name>
    <dbReference type="NCBI Taxonomy" id="1259258"/>
    <lineage>
        <taxon>Bacteria</taxon>
        <taxon>Bacillati</taxon>
        <taxon>Actinomycetota</taxon>
        <taxon>Actinomycetes</taxon>
        <taxon>Micrococcales</taxon>
        <taxon>Microbacteriaceae</taxon>
        <taxon>Cryobacterium</taxon>
    </lineage>
</organism>
<dbReference type="RefSeq" id="WP_134364027.1">
    <property type="nucleotide sequence ID" value="NZ_SOGJ01000023.1"/>
</dbReference>
<protein>
    <submittedName>
        <fullName evidence="2">Uncharacterized protein</fullName>
    </submittedName>
</protein>
<sequence length="134" mass="12639">MADSIAEAVVSAGTRKAFSGCAAGFCTVLGSVVGIALGSASGIVLGPGVPGPATATRPGSVPTSAVGSELGSTDTGGFSAGAAASVPCNTEANDPAPGASERLARAAGATVWAGPVGIVAAIRPSWAFIGLLRS</sequence>
<accession>A0ABY2IYN3</accession>
<dbReference type="EMBL" id="SOGJ01000023">
    <property type="protein sequence ID" value="TFC97590.1"/>
    <property type="molecule type" value="Genomic_DNA"/>
</dbReference>
<feature type="region of interest" description="Disordered" evidence="1">
    <location>
        <begin position="51"/>
        <end position="78"/>
    </location>
</feature>
<proteinExistence type="predicted"/>
<name>A0ABY2IYN3_9MICO</name>
<reference evidence="2 3" key="1">
    <citation type="submission" date="2019-03" db="EMBL/GenBank/DDBJ databases">
        <title>Genomics of glacier-inhabiting Cryobacterium strains.</title>
        <authorList>
            <person name="Liu Q."/>
            <person name="Xin Y.-H."/>
        </authorList>
    </citation>
    <scope>NUCLEOTIDE SEQUENCE [LARGE SCALE GENOMIC DNA]</scope>
    <source>
        <strain evidence="2 3">TMT4-23</strain>
    </source>
</reference>
<keyword evidence="3" id="KW-1185">Reference proteome</keyword>
<evidence type="ECO:0000256" key="1">
    <source>
        <dbReference type="SAM" id="MobiDB-lite"/>
    </source>
</evidence>